<feature type="region of interest" description="Disordered" evidence="1">
    <location>
        <begin position="58"/>
        <end position="89"/>
    </location>
</feature>
<evidence type="ECO:0000313" key="3">
    <source>
        <dbReference type="Proteomes" id="UP000054477"/>
    </source>
</evidence>
<dbReference type="Proteomes" id="UP000054477">
    <property type="component" value="Unassembled WGS sequence"/>
</dbReference>
<evidence type="ECO:0000256" key="1">
    <source>
        <dbReference type="SAM" id="MobiDB-lite"/>
    </source>
</evidence>
<dbReference type="AlphaFoldDB" id="A0A0C9XP47"/>
<name>A0A0C9XP47_9AGAR</name>
<organism evidence="2 3">
    <name type="scientific">Laccaria amethystina LaAM-08-1</name>
    <dbReference type="NCBI Taxonomy" id="1095629"/>
    <lineage>
        <taxon>Eukaryota</taxon>
        <taxon>Fungi</taxon>
        <taxon>Dikarya</taxon>
        <taxon>Basidiomycota</taxon>
        <taxon>Agaricomycotina</taxon>
        <taxon>Agaricomycetes</taxon>
        <taxon>Agaricomycetidae</taxon>
        <taxon>Agaricales</taxon>
        <taxon>Agaricineae</taxon>
        <taxon>Hydnangiaceae</taxon>
        <taxon>Laccaria</taxon>
    </lineage>
</organism>
<sequence length="411" mass="44961">IDQVIRVRSSAICSILREETSQKKSFTGQNQPPGQITDHDTYLSHPLLKLLAMFSSSSSSKPKDAKPSQGAQASSKDGSNIRKGGTPTPPSPIVGLRYCALPTAVYYRLYTTHGAIKSNNPIYANDQFISRTLARLITPPHTALLVKNHLLKTEGFARTTPCTLFESLIKQTAVEDNSTRLSIKDRSGPGLSEDDPVAIVVEVQDIENRSASTGQPKDLPDANLREPLYYRIYDSDGALASRASFDRNDDFLGRIDTRSIAPPHAVASLEAYIRSAERVPANSTIQMFKNTSGETLMNDGILPLFSQDFAGSIEDEPIAVVCEEALVLVNPRFSKTIKVNITFRPSDANLPLWLPITAGDTLYTDLVRKKDIVYIGGNQSCNGYIAINSAGQEGCKIFLLLLFQAGRNNIQ</sequence>
<feature type="non-terminal residue" evidence="2">
    <location>
        <position position="1"/>
    </location>
</feature>
<keyword evidence="3" id="KW-1185">Reference proteome</keyword>
<gene>
    <name evidence="2" type="ORF">K443DRAFT_102493</name>
</gene>
<dbReference type="OrthoDB" id="10344225at2759"/>
<reference evidence="3" key="2">
    <citation type="submission" date="2015-01" db="EMBL/GenBank/DDBJ databases">
        <title>Evolutionary Origins and Diversification of the Mycorrhizal Mutualists.</title>
        <authorList>
            <consortium name="DOE Joint Genome Institute"/>
            <consortium name="Mycorrhizal Genomics Consortium"/>
            <person name="Kohler A."/>
            <person name="Kuo A."/>
            <person name="Nagy L.G."/>
            <person name="Floudas D."/>
            <person name="Copeland A."/>
            <person name="Barry K.W."/>
            <person name="Cichocki N."/>
            <person name="Veneault-Fourrey C."/>
            <person name="LaButti K."/>
            <person name="Lindquist E.A."/>
            <person name="Lipzen A."/>
            <person name="Lundell T."/>
            <person name="Morin E."/>
            <person name="Murat C."/>
            <person name="Riley R."/>
            <person name="Ohm R."/>
            <person name="Sun H."/>
            <person name="Tunlid A."/>
            <person name="Henrissat B."/>
            <person name="Grigoriev I.V."/>
            <person name="Hibbett D.S."/>
            <person name="Martin F."/>
        </authorList>
    </citation>
    <scope>NUCLEOTIDE SEQUENCE [LARGE SCALE GENOMIC DNA]</scope>
    <source>
        <strain evidence="3">LaAM-08-1</strain>
    </source>
</reference>
<dbReference type="EMBL" id="KN838649">
    <property type="protein sequence ID" value="KIJ99341.1"/>
    <property type="molecule type" value="Genomic_DNA"/>
</dbReference>
<reference evidence="2 3" key="1">
    <citation type="submission" date="2014-04" db="EMBL/GenBank/DDBJ databases">
        <authorList>
            <consortium name="DOE Joint Genome Institute"/>
            <person name="Kuo A."/>
            <person name="Kohler A."/>
            <person name="Nagy L.G."/>
            <person name="Floudas D."/>
            <person name="Copeland A."/>
            <person name="Barry K.W."/>
            <person name="Cichocki N."/>
            <person name="Veneault-Fourrey C."/>
            <person name="LaButti K."/>
            <person name="Lindquist E.A."/>
            <person name="Lipzen A."/>
            <person name="Lundell T."/>
            <person name="Morin E."/>
            <person name="Murat C."/>
            <person name="Sun H."/>
            <person name="Tunlid A."/>
            <person name="Henrissat B."/>
            <person name="Grigoriev I.V."/>
            <person name="Hibbett D.S."/>
            <person name="Martin F."/>
            <person name="Nordberg H.P."/>
            <person name="Cantor M.N."/>
            <person name="Hua S.X."/>
        </authorList>
    </citation>
    <scope>NUCLEOTIDE SEQUENCE [LARGE SCALE GENOMIC DNA]</scope>
    <source>
        <strain evidence="2 3">LaAM-08-1</strain>
    </source>
</reference>
<evidence type="ECO:0000313" key="2">
    <source>
        <dbReference type="EMBL" id="KIJ99341.1"/>
    </source>
</evidence>
<protein>
    <submittedName>
        <fullName evidence="2">Uncharacterized protein</fullName>
    </submittedName>
</protein>
<accession>A0A0C9XP47</accession>
<proteinExistence type="predicted"/>
<dbReference type="HOGENOM" id="CLU_033651_2_1_1"/>
<feature type="compositionally biased region" description="Polar residues" evidence="1">
    <location>
        <begin position="69"/>
        <end position="78"/>
    </location>
</feature>